<keyword evidence="4 6" id="KW-0493">Microtubule</keyword>
<keyword evidence="3 6" id="KW-0963">Cytoplasm</keyword>
<evidence type="ECO:0000256" key="4">
    <source>
        <dbReference type="ARBA" id="ARBA00022701"/>
    </source>
</evidence>
<dbReference type="InterPro" id="IPR042241">
    <property type="entry name" value="GCP_C_sf"/>
</dbReference>
<dbReference type="GO" id="GO:0051321">
    <property type="term" value="P:meiotic cell cycle"/>
    <property type="evidence" value="ECO:0007669"/>
    <property type="project" value="TreeGrafter"/>
</dbReference>
<evidence type="ECO:0000256" key="2">
    <source>
        <dbReference type="ARBA" id="ARBA00010337"/>
    </source>
</evidence>
<dbReference type="GO" id="GO:0000278">
    <property type="term" value="P:mitotic cell cycle"/>
    <property type="evidence" value="ECO:0007669"/>
    <property type="project" value="TreeGrafter"/>
</dbReference>
<evidence type="ECO:0000259" key="8">
    <source>
        <dbReference type="Pfam" id="PF04130"/>
    </source>
</evidence>
<proteinExistence type="inferred from homology"/>
<dbReference type="GO" id="GO:0005874">
    <property type="term" value="C:microtubule"/>
    <property type="evidence" value="ECO:0007669"/>
    <property type="project" value="UniProtKB-KW"/>
</dbReference>
<evidence type="ECO:0000256" key="5">
    <source>
        <dbReference type="ARBA" id="ARBA00023212"/>
    </source>
</evidence>
<dbReference type="GO" id="GO:0000922">
    <property type="term" value="C:spindle pole"/>
    <property type="evidence" value="ECO:0007669"/>
    <property type="project" value="InterPro"/>
</dbReference>
<protein>
    <recommendedName>
        <fullName evidence="6">Spindle pole body component</fullName>
    </recommendedName>
</protein>
<feature type="domain" description="Gamma tubulin complex component C-terminal" evidence="8">
    <location>
        <begin position="352"/>
        <end position="847"/>
    </location>
</feature>
<dbReference type="GO" id="GO:0044732">
    <property type="term" value="C:mitotic spindle pole body"/>
    <property type="evidence" value="ECO:0007669"/>
    <property type="project" value="TreeGrafter"/>
</dbReference>
<comment type="similarity">
    <text evidence="2 6">Belongs to the TUBGCP family.</text>
</comment>
<evidence type="ECO:0000256" key="6">
    <source>
        <dbReference type="RuleBase" id="RU363050"/>
    </source>
</evidence>
<dbReference type="EMBL" id="AMKT01000044">
    <property type="protein sequence ID" value="OXG20786.1"/>
    <property type="molecule type" value="Genomic_DNA"/>
</dbReference>
<dbReference type="InterPro" id="IPR007259">
    <property type="entry name" value="GCP"/>
</dbReference>
<evidence type="ECO:0000259" key="9">
    <source>
        <dbReference type="Pfam" id="PF17681"/>
    </source>
</evidence>
<dbReference type="GO" id="GO:0043015">
    <property type="term" value="F:gamma-tubulin binding"/>
    <property type="evidence" value="ECO:0007669"/>
    <property type="project" value="InterPro"/>
</dbReference>
<comment type="subcellular location">
    <subcellularLocation>
        <location evidence="1 6">Cytoplasm</location>
        <location evidence="1 6">Cytoskeleton</location>
        <location evidence="1 6">Microtubule organizing center</location>
    </subcellularLocation>
</comment>
<dbReference type="InterPro" id="IPR041470">
    <property type="entry name" value="GCP_N"/>
</dbReference>
<dbReference type="Gene3D" id="1.20.120.1900">
    <property type="entry name" value="Gamma-tubulin complex, C-terminal domain"/>
    <property type="match status" value="1"/>
</dbReference>
<gene>
    <name evidence="10" type="ORF">C361_03764</name>
</gene>
<name>A0A854QGS2_CRYNE</name>
<reference evidence="10 11" key="1">
    <citation type="submission" date="2017-06" db="EMBL/GenBank/DDBJ databases">
        <title>Global population genomics of the pathogenic fungus Cryptococcus neoformans var. grubii.</title>
        <authorList>
            <person name="Cuomo C."/>
            <person name="Litvintseva A."/>
            <person name="Chen Y."/>
            <person name="Young S."/>
            <person name="Zeng Q."/>
            <person name="Chapman S."/>
            <person name="Gujja S."/>
            <person name="Saif S."/>
            <person name="Birren B."/>
        </authorList>
    </citation>
    <scope>NUCLEOTIDE SEQUENCE [LARGE SCALE GENOMIC DNA]</scope>
    <source>
        <strain evidence="10 11">Tu259-1</strain>
    </source>
</reference>
<feature type="domain" description="Gamma tubulin complex component protein N-terminal" evidence="9">
    <location>
        <begin position="2"/>
        <end position="337"/>
    </location>
</feature>
<dbReference type="OrthoDB" id="1608002at2759"/>
<dbReference type="GO" id="GO:0007020">
    <property type="term" value="P:microtubule nucleation"/>
    <property type="evidence" value="ECO:0007669"/>
    <property type="project" value="InterPro"/>
</dbReference>
<evidence type="ECO:0000256" key="7">
    <source>
        <dbReference type="SAM" id="MobiDB-lite"/>
    </source>
</evidence>
<keyword evidence="5 6" id="KW-0206">Cytoskeleton</keyword>
<dbReference type="PANTHER" id="PTHR19302:SF27">
    <property type="entry name" value="GAMMA-TUBULIN COMPLEX COMPONENT 4"/>
    <property type="match status" value="1"/>
</dbReference>
<dbReference type="Pfam" id="PF04130">
    <property type="entry name" value="GCP_C_terminal"/>
    <property type="match status" value="1"/>
</dbReference>
<dbReference type="GO" id="GO:0051225">
    <property type="term" value="P:spindle assembly"/>
    <property type="evidence" value="ECO:0007669"/>
    <property type="project" value="TreeGrafter"/>
</dbReference>
<dbReference type="PANTHER" id="PTHR19302">
    <property type="entry name" value="GAMMA TUBULIN COMPLEX PROTEIN"/>
    <property type="match status" value="1"/>
</dbReference>
<dbReference type="InterPro" id="IPR040457">
    <property type="entry name" value="GCP_C"/>
</dbReference>
<dbReference type="Proteomes" id="UP000199727">
    <property type="component" value="Unassembled WGS sequence"/>
</dbReference>
<feature type="region of interest" description="Disordered" evidence="7">
    <location>
        <begin position="620"/>
        <end position="639"/>
    </location>
</feature>
<sequence length="872" mass="96327">MLAEILLILSGHSSSFFIPYPSPPAAPFTCKASPSLTEYLHPGEIASLNSLADLAFQYRKIRTWANDTIDCGRKAVLAESLPPSRKGKEREVFMDDKGDNDKLNQYLMTLAASIIEVLNGYELLIVETEARVLSFDPTVVQDQQGYVPLSSIVATFDRWRAPLTALSQIVDQLSSLDRRGDNWSPGRLIDLIVFKSQTGNPFLQGIFSNLAKSLQVLFLTHLVSFTLYGVTSSESPMTSPSIGRIVGVDPLSPQHRVYALNVDMLPVSVEENTRESILYVGRVAATLKREGKSLPKGLVDNLRGELMAVKSLEVGDGLKEAVEKARAEVGEWLWRHILTGPQVAEAIEMFGNFFLLRKTDYCIAVIRGISQLRLDRLITSNPHSSSSIIREQDLDLILRRASVGTSAEMDSQLDSLHYKLEKGPLRAMLPTIPMKTPKQTGIESKNDTVEHRNSIRAMFSSSLLGTPLILTTPVTWPLDLFISPQALSAYSDIQAYLTALRHTHLSVLSCWTTLSAAQRQRRKWTGVTEGGTDEEVETRKGLGRAAWGTIRLMLFFIDQLQSHFMTDIIDVQHKRLLEQLGLETVLSAPALGGSLRGSSLRGSISVRQTPAATKVRTAISTPATESGERRRAASPFSDTYSVPCDGQTLRSNRVPPTPNKAQSVYLDFLTLRQLHTLHLSFLREGLLIADINLASVIRDILDTCRRFAGLVERWGGDVLPELLMEGINGEEVGKMVKERAQAVQEINDTLHELLTDFFGALLDTQNPGAADPDKSIADGGSSLSRTIRAAQISRMMSRQASFTAAAMNVKKGAKSKMQMDKEERELEADTVMARHIEQLLLRLDFNGVLTAWRLKEVNGDYSGGSVLIGRGF</sequence>
<evidence type="ECO:0000256" key="3">
    <source>
        <dbReference type="ARBA" id="ARBA00022490"/>
    </source>
</evidence>
<evidence type="ECO:0000313" key="11">
    <source>
        <dbReference type="Proteomes" id="UP000199727"/>
    </source>
</evidence>
<evidence type="ECO:0000256" key="1">
    <source>
        <dbReference type="ARBA" id="ARBA00004267"/>
    </source>
</evidence>
<comment type="caution">
    <text evidence="10">The sequence shown here is derived from an EMBL/GenBank/DDBJ whole genome shotgun (WGS) entry which is preliminary data.</text>
</comment>
<evidence type="ECO:0000313" key="10">
    <source>
        <dbReference type="EMBL" id="OXG20786.1"/>
    </source>
</evidence>
<dbReference type="GO" id="GO:0051011">
    <property type="term" value="F:microtubule minus-end binding"/>
    <property type="evidence" value="ECO:0007669"/>
    <property type="project" value="TreeGrafter"/>
</dbReference>
<accession>A0A854QGS2</accession>
<dbReference type="Pfam" id="PF17681">
    <property type="entry name" value="GCP_N_terminal"/>
    <property type="match status" value="1"/>
</dbReference>
<dbReference type="GO" id="GO:0031122">
    <property type="term" value="P:cytoplasmic microtubule organization"/>
    <property type="evidence" value="ECO:0007669"/>
    <property type="project" value="TreeGrafter"/>
</dbReference>
<dbReference type="GO" id="GO:0000930">
    <property type="term" value="C:gamma-tubulin complex"/>
    <property type="evidence" value="ECO:0007669"/>
    <property type="project" value="TreeGrafter"/>
</dbReference>
<organism evidence="10 11">
    <name type="scientific">Cryptococcus neoformans Tu259-1</name>
    <dbReference type="NCBI Taxonomy" id="1230072"/>
    <lineage>
        <taxon>Eukaryota</taxon>
        <taxon>Fungi</taxon>
        <taxon>Dikarya</taxon>
        <taxon>Basidiomycota</taxon>
        <taxon>Agaricomycotina</taxon>
        <taxon>Tremellomycetes</taxon>
        <taxon>Tremellales</taxon>
        <taxon>Cryptococcaceae</taxon>
        <taxon>Cryptococcus</taxon>
        <taxon>Cryptococcus neoformans species complex</taxon>
    </lineage>
</organism>
<dbReference type="AlphaFoldDB" id="A0A854QGS2"/>